<accession>A0A6I6N987</accession>
<dbReference type="AlphaFoldDB" id="A0A6I6N987"/>
<evidence type="ECO:0000313" key="2">
    <source>
        <dbReference type="EMBL" id="QHA07942.1"/>
    </source>
</evidence>
<dbReference type="KEGG" id="sbro:GQF42_35855"/>
<organism evidence="2 3">
    <name type="scientific">Streptomyces broussonetiae</name>
    <dbReference type="NCBI Taxonomy" id="2686304"/>
    <lineage>
        <taxon>Bacteria</taxon>
        <taxon>Bacillati</taxon>
        <taxon>Actinomycetota</taxon>
        <taxon>Actinomycetes</taxon>
        <taxon>Kitasatosporales</taxon>
        <taxon>Streptomycetaceae</taxon>
        <taxon>Streptomyces</taxon>
    </lineage>
</organism>
<evidence type="ECO:0000313" key="3">
    <source>
        <dbReference type="Proteomes" id="UP000436138"/>
    </source>
</evidence>
<dbReference type="SUPFAM" id="SSF55785">
    <property type="entry name" value="PYP-like sensor domain (PAS domain)"/>
    <property type="match status" value="1"/>
</dbReference>
<reference evidence="2 3" key="1">
    <citation type="submission" date="2019-12" db="EMBL/GenBank/DDBJ databases">
        <title>Streptomyces sp. strain T44 isolated from rhizosphere soil of Broussonetia papyrifera.</title>
        <authorList>
            <person name="Mo P."/>
        </authorList>
    </citation>
    <scope>NUCLEOTIDE SEQUENCE [LARGE SCALE GENOMIC DNA]</scope>
    <source>
        <strain evidence="2 3">T44</strain>
    </source>
</reference>
<evidence type="ECO:0000259" key="1">
    <source>
        <dbReference type="Pfam" id="PF08448"/>
    </source>
</evidence>
<dbReference type="InterPro" id="IPR035965">
    <property type="entry name" value="PAS-like_dom_sf"/>
</dbReference>
<dbReference type="Proteomes" id="UP000436138">
    <property type="component" value="Chromosome"/>
</dbReference>
<dbReference type="EMBL" id="CP047020">
    <property type="protein sequence ID" value="QHA07942.1"/>
    <property type="molecule type" value="Genomic_DNA"/>
</dbReference>
<gene>
    <name evidence="2" type="ORF">GQF42_35855</name>
</gene>
<feature type="domain" description="PAS fold-4" evidence="1">
    <location>
        <begin position="20"/>
        <end position="96"/>
    </location>
</feature>
<name>A0A6I6N987_9ACTN</name>
<protein>
    <submittedName>
        <fullName evidence="2">PAS domain-containing protein</fullName>
    </submittedName>
</protein>
<proteinExistence type="predicted"/>
<dbReference type="Pfam" id="PF08448">
    <property type="entry name" value="PAS_4"/>
    <property type="match status" value="1"/>
</dbReference>
<dbReference type="InterPro" id="IPR013656">
    <property type="entry name" value="PAS_4"/>
</dbReference>
<keyword evidence="3" id="KW-1185">Reference proteome</keyword>
<dbReference type="Gene3D" id="3.30.450.20">
    <property type="entry name" value="PAS domain"/>
    <property type="match status" value="1"/>
</dbReference>
<sequence>MTQNEAVSPGGGAAALEALFRQSPTGRLILDTELRILRINLTRPILHEAPTEQIVGRHVTDVYDLSAPDEVEAMLYSVLENGAPARERLVGLRPKGAPGLRALPFPTPYAQTLAEPSRSAMGLFAGSCPSHRDVTRAAASRTRTPY</sequence>